<reference evidence="3" key="1">
    <citation type="journal article" date="2019" name="Int. J. Syst. Evol. Microbiol.">
        <title>The Global Catalogue of Microorganisms (GCM) 10K type strain sequencing project: providing services to taxonomists for standard genome sequencing and annotation.</title>
        <authorList>
            <consortium name="The Broad Institute Genomics Platform"/>
            <consortium name="The Broad Institute Genome Sequencing Center for Infectious Disease"/>
            <person name="Wu L."/>
            <person name="Ma J."/>
        </authorList>
    </citation>
    <scope>NUCLEOTIDE SEQUENCE [LARGE SCALE GENOMIC DNA]</scope>
    <source>
        <strain evidence="3">CECT 7806</strain>
    </source>
</reference>
<evidence type="ECO:0000256" key="1">
    <source>
        <dbReference type="SAM" id="MobiDB-lite"/>
    </source>
</evidence>
<dbReference type="Proteomes" id="UP001244297">
    <property type="component" value="Unassembled WGS sequence"/>
</dbReference>
<sequence length="96" mass="10136">MNPDASADPGAPGRQSDNPSLAGLRTQTAPDAQSATPGGGVDLNTATVDQLNALGAGMIGKRIMEFRPYSATDDLLTRRVLKRADYEIIRPAITVR</sequence>
<feature type="region of interest" description="Disordered" evidence="1">
    <location>
        <begin position="1"/>
        <end position="43"/>
    </location>
</feature>
<accession>A0ABT8ANB8</accession>
<dbReference type="SUPFAM" id="SSF81585">
    <property type="entry name" value="PsbU/PolX domain-like"/>
    <property type="match status" value="1"/>
</dbReference>
<protein>
    <submittedName>
        <fullName evidence="2">Helix-hairpin-helix domain-containing protein</fullName>
    </submittedName>
</protein>
<evidence type="ECO:0000313" key="2">
    <source>
        <dbReference type="EMBL" id="MDN3571279.1"/>
    </source>
</evidence>
<dbReference type="Gene3D" id="1.10.150.320">
    <property type="entry name" value="Photosystem II 12 kDa extrinsic protein"/>
    <property type="match status" value="1"/>
</dbReference>
<proteinExistence type="predicted"/>
<dbReference type="EMBL" id="JAUFPT010000032">
    <property type="protein sequence ID" value="MDN3571279.1"/>
    <property type="molecule type" value="Genomic_DNA"/>
</dbReference>
<comment type="caution">
    <text evidence="2">The sequence shown here is derived from an EMBL/GenBank/DDBJ whole genome shotgun (WGS) entry which is preliminary data.</text>
</comment>
<organism evidence="2 3">
    <name type="scientific">Methylobacterium longum</name>
    <dbReference type="NCBI Taxonomy" id="767694"/>
    <lineage>
        <taxon>Bacteria</taxon>
        <taxon>Pseudomonadati</taxon>
        <taxon>Pseudomonadota</taxon>
        <taxon>Alphaproteobacteria</taxon>
        <taxon>Hyphomicrobiales</taxon>
        <taxon>Methylobacteriaceae</taxon>
        <taxon>Methylobacterium</taxon>
    </lineage>
</organism>
<feature type="compositionally biased region" description="Polar residues" evidence="1">
    <location>
        <begin position="15"/>
        <end position="36"/>
    </location>
</feature>
<evidence type="ECO:0000313" key="3">
    <source>
        <dbReference type="Proteomes" id="UP001244297"/>
    </source>
</evidence>
<keyword evidence="3" id="KW-1185">Reference proteome</keyword>
<gene>
    <name evidence="2" type="ORF">QWZ18_11675</name>
</gene>
<name>A0ABT8ANB8_9HYPH</name>